<protein>
    <submittedName>
        <fullName evidence="1">17156_t:CDS:1</fullName>
    </submittedName>
</protein>
<reference evidence="1" key="1">
    <citation type="submission" date="2021-06" db="EMBL/GenBank/DDBJ databases">
        <authorList>
            <person name="Kallberg Y."/>
            <person name="Tangrot J."/>
            <person name="Rosling A."/>
        </authorList>
    </citation>
    <scope>NUCLEOTIDE SEQUENCE</scope>
    <source>
        <strain evidence="1">28 12/20/2015</strain>
    </source>
</reference>
<evidence type="ECO:0000313" key="2">
    <source>
        <dbReference type="Proteomes" id="UP000789366"/>
    </source>
</evidence>
<comment type="caution">
    <text evidence="1">The sequence shown here is derived from an EMBL/GenBank/DDBJ whole genome shotgun (WGS) entry which is preliminary data.</text>
</comment>
<name>A0ACA9K0Q7_9GLOM</name>
<evidence type="ECO:0000313" key="1">
    <source>
        <dbReference type="EMBL" id="CAG8445533.1"/>
    </source>
</evidence>
<organism evidence="1 2">
    <name type="scientific">Cetraspora pellucida</name>
    <dbReference type="NCBI Taxonomy" id="1433469"/>
    <lineage>
        <taxon>Eukaryota</taxon>
        <taxon>Fungi</taxon>
        <taxon>Fungi incertae sedis</taxon>
        <taxon>Mucoromycota</taxon>
        <taxon>Glomeromycotina</taxon>
        <taxon>Glomeromycetes</taxon>
        <taxon>Diversisporales</taxon>
        <taxon>Gigasporaceae</taxon>
        <taxon>Cetraspora</taxon>
    </lineage>
</organism>
<gene>
    <name evidence="1" type="ORF">SPELUC_LOCUS474</name>
</gene>
<proteinExistence type="predicted"/>
<sequence length="104" mass="11755">MCAQGSSKEDFLEKNSSFNAKFETFDIDNIFKDNKFSVGSFFKEASRTSPEIEGPEIFLTRSLAVKEIIHLLTPIEYPPTSEEGIAIIIILMGGKCKFNIWDKI</sequence>
<keyword evidence="2" id="KW-1185">Reference proteome</keyword>
<accession>A0ACA9K0Q7</accession>
<dbReference type="Proteomes" id="UP000789366">
    <property type="component" value="Unassembled WGS sequence"/>
</dbReference>
<dbReference type="EMBL" id="CAJVPW010000169">
    <property type="protein sequence ID" value="CAG8445533.1"/>
    <property type="molecule type" value="Genomic_DNA"/>
</dbReference>